<name>A0ABN0J4V5_9LEPT</name>
<dbReference type="RefSeq" id="WP_004427763.1">
    <property type="nucleotide sequence ID" value="NZ_AHMH02000028.1"/>
</dbReference>
<feature type="transmembrane region" description="Helical" evidence="1">
    <location>
        <begin position="6"/>
        <end position="24"/>
    </location>
</feature>
<evidence type="ECO:0000256" key="1">
    <source>
        <dbReference type="SAM" id="Phobius"/>
    </source>
</evidence>
<dbReference type="Proteomes" id="UP000012099">
    <property type="component" value="Unassembled WGS sequence"/>
</dbReference>
<comment type="caution">
    <text evidence="2">The sequence shown here is derived from an EMBL/GenBank/DDBJ whole genome shotgun (WGS) entry which is preliminary data.</text>
</comment>
<protein>
    <recommendedName>
        <fullName evidence="4">DUF5667 domain-containing protein</fullName>
    </recommendedName>
</protein>
<reference evidence="2 3" key="1">
    <citation type="submission" date="2013-01" db="EMBL/GenBank/DDBJ databases">
        <authorList>
            <person name="Harkins D.M."/>
            <person name="Durkin A.S."/>
            <person name="Brinkac L.M."/>
            <person name="Haft D.H."/>
            <person name="Selengut J.D."/>
            <person name="Sanka R."/>
            <person name="DePew J."/>
            <person name="Purushe J."/>
            <person name="Whelen A.C."/>
            <person name="Vinetz J.M."/>
            <person name="Sutton G.G."/>
            <person name="Nierman W.C."/>
            <person name="Fouts D.E."/>
        </authorList>
    </citation>
    <scope>NUCLEOTIDE SEQUENCE [LARGE SCALE GENOMIC DNA]</scope>
    <source>
        <strain evidence="2 3">2007001578</strain>
    </source>
</reference>
<evidence type="ECO:0008006" key="4">
    <source>
        <dbReference type="Google" id="ProtNLM"/>
    </source>
</evidence>
<keyword evidence="3" id="KW-1185">Reference proteome</keyword>
<keyword evidence="1" id="KW-1133">Transmembrane helix</keyword>
<evidence type="ECO:0000313" key="2">
    <source>
        <dbReference type="EMBL" id="EMN02057.1"/>
    </source>
</evidence>
<gene>
    <name evidence="2" type="ORF">LEP1GSC035_4877</name>
</gene>
<organism evidence="2 3">
    <name type="scientific">Leptospira noguchii str. 2007001578</name>
    <dbReference type="NCBI Taxonomy" id="1049974"/>
    <lineage>
        <taxon>Bacteria</taxon>
        <taxon>Pseudomonadati</taxon>
        <taxon>Spirochaetota</taxon>
        <taxon>Spirochaetia</taxon>
        <taxon>Leptospirales</taxon>
        <taxon>Leptospiraceae</taxon>
        <taxon>Leptospira</taxon>
    </lineage>
</organism>
<accession>A0ABN0J4V5</accession>
<keyword evidence="1" id="KW-0472">Membrane</keyword>
<proteinExistence type="predicted"/>
<evidence type="ECO:0000313" key="3">
    <source>
        <dbReference type="Proteomes" id="UP000012099"/>
    </source>
</evidence>
<dbReference type="EMBL" id="AHMH02000028">
    <property type="protein sequence ID" value="EMN02057.1"/>
    <property type="molecule type" value="Genomic_DNA"/>
</dbReference>
<keyword evidence="1" id="KW-0812">Transmembrane</keyword>
<sequence length="273" mass="31435">MIQKSITKVFVVLFIVFFGFAGFTKESKFSSSLQDFIARSKQDSVWEFMGKDPSWMFVKSALVYALLEESGFRLSASDCNNTFCFQNTLLHWSFEDAKILGSATQALTGISIVTKIEKLPNGSFFVFYNSSALILLFKIILDDRDSYLRSSNIQKTYDADVKQWFRNKVSIIREIMQNKERFRKIVGEYRATAFSRSDFDGAETSHKIADELVCSKYEFKLAIDSEKKECDERWIGMLVRRQIDGSLPALLSVINRFLFVFDPEEYAQGVLKL</sequence>